<dbReference type="EMBL" id="CYZT01000032">
    <property type="protein sequence ID" value="CUN99165.1"/>
    <property type="molecule type" value="Genomic_DNA"/>
</dbReference>
<accession>A0A174BHG3</accession>
<name>A0A174BHG3_FLAPL</name>
<sequence>MSKIYMAVTVCQDKNETTFAPRTHQECSPGYYSYVLPCKAGENLKFALDCIGGLQVAHLCSPKKEAAELVTAWNDAYKANGEYLFDSPAF</sequence>
<evidence type="ECO:0000313" key="1">
    <source>
        <dbReference type="EMBL" id="CUN99165.1"/>
    </source>
</evidence>
<dbReference type="AlphaFoldDB" id="A0A174BHG3"/>
<gene>
    <name evidence="1" type="ORF">ERS852411_00797</name>
</gene>
<dbReference type="Proteomes" id="UP000095746">
    <property type="component" value="Unassembled WGS sequence"/>
</dbReference>
<dbReference type="RefSeq" id="WP_196032456.1">
    <property type="nucleotide sequence ID" value="NZ_JADPFI010000120.1"/>
</dbReference>
<reference evidence="1 2" key="1">
    <citation type="submission" date="2015-09" db="EMBL/GenBank/DDBJ databases">
        <authorList>
            <consortium name="Pathogen Informatics"/>
        </authorList>
    </citation>
    <scope>NUCLEOTIDE SEQUENCE [LARGE SCALE GENOMIC DNA]</scope>
    <source>
        <strain evidence="1 2">2789STDY5608854</strain>
    </source>
</reference>
<protein>
    <submittedName>
        <fullName evidence="1">Uncharacterized protein</fullName>
    </submittedName>
</protein>
<organism evidence="1 2">
    <name type="scientific">Flavonifractor plautii</name>
    <name type="common">Fusobacterium plautii</name>
    <dbReference type="NCBI Taxonomy" id="292800"/>
    <lineage>
        <taxon>Bacteria</taxon>
        <taxon>Bacillati</taxon>
        <taxon>Bacillota</taxon>
        <taxon>Clostridia</taxon>
        <taxon>Eubacteriales</taxon>
        <taxon>Oscillospiraceae</taxon>
        <taxon>Flavonifractor</taxon>
    </lineage>
</organism>
<evidence type="ECO:0000313" key="2">
    <source>
        <dbReference type="Proteomes" id="UP000095746"/>
    </source>
</evidence>
<proteinExistence type="predicted"/>